<organism evidence="2 3">
    <name type="scientific">Actinoplanes philippinensis</name>
    <dbReference type="NCBI Taxonomy" id="35752"/>
    <lineage>
        <taxon>Bacteria</taxon>
        <taxon>Bacillati</taxon>
        <taxon>Actinomycetota</taxon>
        <taxon>Actinomycetes</taxon>
        <taxon>Micromonosporales</taxon>
        <taxon>Micromonosporaceae</taxon>
        <taxon>Actinoplanes</taxon>
    </lineage>
</organism>
<name>A0A1I2LEH9_9ACTN</name>
<dbReference type="EMBL" id="FONV01000021">
    <property type="protein sequence ID" value="SFF76890.1"/>
    <property type="molecule type" value="Genomic_DNA"/>
</dbReference>
<evidence type="ECO:0000313" key="2">
    <source>
        <dbReference type="EMBL" id="SFF76890.1"/>
    </source>
</evidence>
<keyword evidence="1" id="KW-0472">Membrane</keyword>
<dbReference type="AlphaFoldDB" id="A0A1I2LEH9"/>
<feature type="transmembrane region" description="Helical" evidence="1">
    <location>
        <begin position="30"/>
        <end position="54"/>
    </location>
</feature>
<protein>
    <submittedName>
        <fullName evidence="2">Uncharacterized protein</fullName>
    </submittedName>
</protein>
<keyword evidence="1" id="KW-0812">Transmembrane</keyword>
<reference evidence="2 3" key="1">
    <citation type="submission" date="2016-10" db="EMBL/GenBank/DDBJ databases">
        <authorList>
            <person name="de Groot N.N."/>
        </authorList>
    </citation>
    <scope>NUCLEOTIDE SEQUENCE [LARGE SCALE GENOMIC DNA]</scope>
    <source>
        <strain evidence="2 3">DSM 43019</strain>
    </source>
</reference>
<dbReference type="STRING" id="35752.SAMN05421541_12147"/>
<dbReference type="RefSeq" id="WP_360304902.1">
    <property type="nucleotide sequence ID" value="NZ_JBEZGP010000862.1"/>
</dbReference>
<evidence type="ECO:0000313" key="3">
    <source>
        <dbReference type="Proteomes" id="UP000199645"/>
    </source>
</evidence>
<accession>A0A1I2LEH9</accession>
<dbReference type="Proteomes" id="UP000199645">
    <property type="component" value="Unassembled WGS sequence"/>
</dbReference>
<keyword evidence="1" id="KW-1133">Transmembrane helix</keyword>
<sequence length="62" mass="5957">MGVVGSVVAGAAGGAVSTFAAYLPTLPVAIATGVFATLGTAFGTIGAAAVVKVWRGARNAHR</sequence>
<gene>
    <name evidence="2" type="ORF">SAMN05421541_12147</name>
</gene>
<keyword evidence="3" id="KW-1185">Reference proteome</keyword>
<evidence type="ECO:0000256" key="1">
    <source>
        <dbReference type="SAM" id="Phobius"/>
    </source>
</evidence>
<proteinExistence type="predicted"/>